<dbReference type="GO" id="GO:0005886">
    <property type="term" value="C:plasma membrane"/>
    <property type="evidence" value="ECO:0007669"/>
    <property type="project" value="UniProtKB-SubCell"/>
</dbReference>
<feature type="domain" description="ABC transmembrane type-1" evidence="8">
    <location>
        <begin position="73"/>
        <end position="285"/>
    </location>
</feature>
<dbReference type="PATRIC" id="fig|742737.3.peg.1165"/>
<comment type="subcellular location">
    <subcellularLocation>
        <location evidence="1 7">Cell membrane</location>
        <topology evidence="1 7">Multi-pass membrane protein</topology>
    </subcellularLocation>
</comment>
<evidence type="ECO:0000259" key="8">
    <source>
        <dbReference type="PROSITE" id="PS50928"/>
    </source>
</evidence>
<dbReference type="PANTHER" id="PTHR30193">
    <property type="entry name" value="ABC TRANSPORTER PERMEASE PROTEIN"/>
    <property type="match status" value="1"/>
</dbReference>
<keyword evidence="10" id="KW-1185">Reference proteome</keyword>
<feature type="transmembrane region" description="Helical" evidence="7">
    <location>
        <begin position="210"/>
        <end position="229"/>
    </location>
</feature>
<feature type="transmembrane region" description="Helical" evidence="7">
    <location>
        <begin position="172"/>
        <end position="190"/>
    </location>
</feature>
<comment type="caution">
    <text evidence="9">The sequence shown here is derived from an EMBL/GenBank/DDBJ whole genome shotgun (WGS) entry which is preliminary data.</text>
</comment>
<evidence type="ECO:0000256" key="2">
    <source>
        <dbReference type="ARBA" id="ARBA00022448"/>
    </source>
</evidence>
<dbReference type="PROSITE" id="PS50928">
    <property type="entry name" value="ABC_TM1"/>
    <property type="match status" value="1"/>
</dbReference>
<accession>G5ICD3</accession>
<dbReference type="EMBL" id="ADLN01000010">
    <property type="protein sequence ID" value="EHI60870.1"/>
    <property type="molecule type" value="Genomic_DNA"/>
</dbReference>
<keyword evidence="6 7" id="KW-0472">Membrane</keyword>
<dbReference type="Proteomes" id="UP000005384">
    <property type="component" value="Unassembled WGS sequence"/>
</dbReference>
<proteinExistence type="inferred from homology"/>
<dbReference type="OrthoDB" id="9779462at2"/>
<evidence type="ECO:0000256" key="3">
    <source>
        <dbReference type="ARBA" id="ARBA00022475"/>
    </source>
</evidence>
<sequence>MNKKKNQVVLRNTLKGYLFLLPNLLGFAFFTVIPVVAVFVLSFTDWNAFKTPNFIGLENFVTMVKDDNFRQSLVNNFTYTLIFVPGTLILALLFALGLNQNIRFKEGFRIIYFLPHITSMVAAAMVWRMIFNDTYGPLSNFLLSIGIDPPGWLSTSKWALLSITIMSIWKNYGYYIVILLAGLAGIPYQLYEAAELDGANKLQKFLNVTWPMLSPTMFFALITCVISSFKVFDAINIMTEGGPGKSTYVLVYTIYTEAFKNYRFGYASSVALVLFAIILLVTLIQWRGQKKWVEYT</sequence>
<evidence type="ECO:0000256" key="4">
    <source>
        <dbReference type="ARBA" id="ARBA00022692"/>
    </source>
</evidence>
<organism evidence="9 10">
    <name type="scientific">Hungatella hathewayi WAL-18680</name>
    <dbReference type="NCBI Taxonomy" id="742737"/>
    <lineage>
        <taxon>Bacteria</taxon>
        <taxon>Bacillati</taxon>
        <taxon>Bacillota</taxon>
        <taxon>Clostridia</taxon>
        <taxon>Lachnospirales</taxon>
        <taxon>Lachnospiraceae</taxon>
        <taxon>Hungatella</taxon>
    </lineage>
</organism>
<evidence type="ECO:0000256" key="1">
    <source>
        <dbReference type="ARBA" id="ARBA00004651"/>
    </source>
</evidence>
<dbReference type="CDD" id="cd06261">
    <property type="entry name" value="TM_PBP2"/>
    <property type="match status" value="1"/>
</dbReference>
<feature type="transmembrane region" description="Helical" evidence="7">
    <location>
        <begin position="110"/>
        <end position="130"/>
    </location>
</feature>
<dbReference type="InterPro" id="IPR000515">
    <property type="entry name" value="MetI-like"/>
</dbReference>
<feature type="transmembrane region" description="Helical" evidence="7">
    <location>
        <begin position="142"/>
        <end position="160"/>
    </location>
</feature>
<feature type="transmembrane region" description="Helical" evidence="7">
    <location>
        <begin position="264"/>
        <end position="286"/>
    </location>
</feature>
<dbReference type="InterPro" id="IPR051393">
    <property type="entry name" value="ABC_transporter_permease"/>
</dbReference>
<keyword evidence="2 7" id="KW-0813">Transport</keyword>
<evidence type="ECO:0000256" key="5">
    <source>
        <dbReference type="ARBA" id="ARBA00022989"/>
    </source>
</evidence>
<comment type="similarity">
    <text evidence="7">Belongs to the binding-protein-dependent transport system permease family.</text>
</comment>
<evidence type="ECO:0000256" key="7">
    <source>
        <dbReference type="RuleBase" id="RU363032"/>
    </source>
</evidence>
<feature type="transmembrane region" description="Helical" evidence="7">
    <location>
        <begin position="20"/>
        <end position="43"/>
    </location>
</feature>
<keyword evidence="5 7" id="KW-1133">Transmembrane helix</keyword>
<dbReference type="Gene3D" id="1.10.3720.10">
    <property type="entry name" value="MetI-like"/>
    <property type="match status" value="1"/>
</dbReference>
<evidence type="ECO:0000313" key="9">
    <source>
        <dbReference type="EMBL" id="EHI60870.1"/>
    </source>
</evidence>
<dbReference type="RefSeq" id="WP_006779146.1">
    <property type="nucleotide sequence ID" value="NZ_CP040506.1"/>
</dbReference>
<dbReference type="GO" id="GO:0055085">
    <property type="term" value="P:transmembrane transport"/>
    <property type="evidence" value="ECO:0007669"/>
    <property type="project" value="InterPro"/>
</dbReference>
<name>G5ICD3_9FIRM</name>
<evidence type="ECO:0000313" key="10">
    <source>
        <dbReference type="Proteomes" id="UP000005384"/>
    </source>
</evidence>
<dbReference type="PANTHER" id="PTHR30193:SF37">
    <property type="entry name" value="INNER MEMBRANE ABC TRANSPORTER PERMEASE PROTEIN YCJO"/>
    <property type="match status" value="1"/>
</dbReference>
<reference evidence="9 10" key="1">
    <citation type="submission" date="2011-08" db="EMBL/GenBank/DDBJ databases">
        <title>The Genome Sequence of Clostridium hathewayi WAL-18680.</title>
        <authorList>
            <consortium name="The Broad Institute Genome Sequencing Platform"/>
            <person name="Earl A."/>
            <person name="Ward D."/>
            <person name="Feldgarden M."/>
            <person name="Gevers D."/>
            <person name="Finegold S.M."/>
            <person name="Summanen P.H."/>
            <person name="Molitoris D.R."/>
            <person name="Song M."/>
            <person name="Daigneault M."/>
            <person name="Allen-Vercoe E."/>
            <person name="Young S.K."/>
            <person name="Zeng Q."/>
            <person name="Gargeya S."/>
            <person name="Fitzgerald M."/>
            <person name="Haas B."/>
            <person name="Abouelleil A."/>
            <person name="Alvarado L."/>
            <person name="Arachchi H.M."/>
            <person name="Berlin A."/>
            <person name="Brown A."/>
            <person name="Chapman S.B."/>
            <person name="Chen Z."/>
            <person name="Dunbar C."/>
            <person name="Freedman E."/>
            <person name="Gearin G."/>
            <person name="Gellesch M."/>
            <person name="Goldberg J."/>
            <person name="Griggs A."/>
            <person name="Gujja S."/>
            <person name="Heiman D."/>
            <person name="Howarth C."/>
            <person name="Larson L."/>
            <person name="Lui A."/>
            <person name="MacDonald P.J.P."/>
            <person name="Montmayeur A."/>
            <person name="Murphy C."/>
            <person name="Neiman D."/>
            <person name="Pearson M."/>
            <person name="Priest M."/>
            <person name="Roberts A."/>
            <person name="Saif S."/>
            <person name="Shea T."/>
            <person name="Shenoy N."/>
            <person name="Sisk P."/>
            <person name="Stolte C."/>
            <person name="Sykes S."/>
            <person name="Wortman J."/>
            <person name="Nusbaum C."/>
            <person name="Birren B."/>
        </authorList>
    </citation>
    <scope>NUCLEOTIDE SEQUENCE [LARGE SCALE GENOMIC DNA]</scope>
    <source>
        <strain evidence="9 10">WAL-18680</strain>
    </source>
</reference>
<dbReference type="SUPFAM" id="SSF161098">
    <property type="entry name" value="MetI-like"/>
    <property type="match status" value="1"/>
</dbReference>
<dbReference type="InterPro" id="IPR035906">
    <property type="entry name" value="MetI-like_sf"/>
</dbReference>
<protein>
    <recommendedName>
        <fullName evidence="8">ABC transmembrane type-1 domain-containing protein</fullName>
    </recommendedName>
</protein>
<evidence type="ECO:0000256" key="6">
    <source>
        <dbReference type="ARBA" id="ARBA00023136"/>
    </source>
</evidence>
<dbReference type="HOGENOM" id="CLU_016047_0_0_9"/>
<keyword evidence="4 7" id="KW-0812">Transmembrane</keyword>
<dbReference type="Pfam" id="PF00528">
    <property type="entry name" value="BPD_transp_1"/>
    <property type="match status" value="1"/>
</dbReference>
<gene>
    <name evidence="9" type="ORF">HMPREF9473_01160</name>
</gene>
<dbReference type="AlphaFoldDB" id="G5ICD3"/>
<keyword evidence="3" id="KW-1003">Cell membrane</keyword>
<feature type="transmembrane region" description="Helical" evidence="7">
    <location>
        <begin position="77"/>
        <end position="98"/>
    </location>
</feature>